<protein>
    <submittedName>
        <fullName evidence="1">Uncharacterized protein</fullName>
    </submittedName>
</protein>
<gene>
    <name evidence="1" type="ORF">XELAEV_18046352mg</name>
</gene>
<dbReference type="AlphaFoldDB" id="A0A974BTH9"/>
<dbReference type="EMBL" id="CM004483">
    <property type="protein sequence ID" value="OCT60336.1"/>
    <property type="molecule type" value="Genomic_DNA"/>
</dbReference>
<name>A0A974BTH9_XENLA</name>
<organism evidence="1 2">
    <name type="scientific">Xenopus laevis</name>
    <name type="common">African clawed frog</name>
    <dbReference type="NCBI Taxonomy" id="8355"/>
    <lineage>
        <taxon>Eukaryota</taxon>
        <taxon>Metazoa</taxon>
        <taxon>Chordata</taxon>
        <taxon>Craniata</taxon>
        <taxon>Vertebrata</taxon>
        <taxon>Euteleostomi</taxon>
        <taxon>Amphibia</taxon>
        <taxon>Batrachia</taxon>
        <taxon>Anura</taxon>
        <taxon>Pipoidea</taxon>
        <taxon>Pipidae</taxon>
        <taxon>Xenopodinae</taxon>
        <taxon>Xenopus</taxon>
        <taxon>Xenopus</taxon>
    </lineage>
</organism>
<proteinExistence type="predicted"/>
<dbReference type="Proteomes" id="UP000694892">
    <property type="component" value="Chromosome 9_10S"/>
</dbReference>
<evidence type="ECO:0000313" key="1">
    <source>
        <dbReference type="EMBL" id="OCT60336.1"/>
    </source>
</evidence>
<reference evidence="2" key="1">
    <citation type="journal article" date="2016" name="Nature">
        <title>Genome evolution in the allotetraploid frog Xenopus laevis.</title>
        <authorList>
            <person name="Session A.M."/>
            <person name="Uno Y."/>
            <person name="Kwon T."/>
            <person name="Chapman J.A."/>
            <person name="Toyoda A."/>
            <person name="Takahashi S."/>
            <person name="Fukui A."/>
            <person name="Hikosaka A."/>
            <person name="Suzuki A."/>
            <person name="Kondo M."/>
            <person name="van Heeringen S.J."/>
            <person name="Quigley I."/>
            <person name="Heinz S."/>
            <person name="Ogino H."/>
            <person name="Ochi H."/>
            <person name="Hellsten U."/>
            <person name="Lyons J.B."/>
            <person name="Simakov O."/>
            <person name="Putnam N."/>
            <person name="Stites J."/>
            <person name="Kuroki Y."/>
            <person name="Tanaka T."/>
            <person name="Michiue T."/>
            <person name="Watanabe M."/>
            <person name="Bogdanovic O."/>
            <person name="Lister R."/>
            <person name="Georgiou G."/>
            <person name="Paranjpe S.S."/>
            <person name="van Kruijsbergen I."/>
            <person name="Shu S."/>
            <person name="Carlson J."/>
            <person name="Kinoshita T."/>
            <person name="Ohta Y."/>
            <person name="Mawaribuchi S."/>
            <person name="Jenkins J."/>
            <person name="Grimwood J."/>
            <person name="Schmutz J."/>
            <person name="Mitros T."/>
            <person name="Mozaffari S.V."/>
            <person name="Suzuki Y."/>
            <person name="Haramoto Y."/>
            <person name="Yamamoto T.S."/>
            <person name="Takagi C."/>
            <person name="Heald R."/>
            <person name="Miller K."/>
            <person name="Haudenschild C."/>
            <person name="Kitzman J."/>
            <person name="Nakayama T."/>
            <person name="Izutsu Y."/>
            <person name="Robert J."/>
            <person name="Fortriede J."/>
            <person name="Burns K."/>
            <person name="Lotay V."/>
            <person name="Karimi K."/>
            <person name="Yasuoka Y."/>
            <person name="Dichmann D.S."/>
            <person name="Flajnik M.F."/>
            <person name="Houston D.W."/>
            <person name="Shendure J."/>
            <person name="DuPasquier L."/>
            <person name="Vize P.D."/>
            <person name="Zorn A.M."/>
            <person name="Ito M."/>
            <person name="Marcotte E.M."/>
            <person name="Wallingford J.B."/>
            <person name="Ito Y."/>
            <person name="Asashima M."/>
            <person name="Ueno N."/>
            <person name="Matsuda Y."/>
            <person name="Veenstra G.J."/>
            <person name="Fujiyama A."/>
            <person name="Harland R.M."/>
            <person name="Taira M."/>
            <person name="Rokhsar D.S."/>
        </authorList>
    </citation>
    <scope>NUCLEOTIDE SEQUENCE [LARGE SCALE GENOMIC DNA]</scope>
    <source>
        <strain evidence="2">J</strain>
    </source>
</reference>
<accession>A0A974BTH9</accession>
<sequence length="242" mass="26735">MNPLLHLVPVRKPINRLLHLMPGRRTPMNPLLHLMPGSTPINLLHQLEPGRTPINILLHLEPERTSMNPLFHLMPGSTPMNPLLHLLPGRTPINPLLHLMPGSKPINPLFQLEPGLYQQLVTGTCGTRNTCDKWKRTLHSTICNARERPQPTPVVNDTAQLAAVQSVGSVLALFVLFWSQSLSGSHGVKTSNVRPSWVCQRTVVAVDPLMITVAGSAADPKSAITGDLRTRTVKVERFYPMS</sequence>
<evidence type="ECO:0000313" key="2">
    <source>
        <dbReference type="Proteomes" id="UP000694892"/>
    </source>
</evidence>